<organism evidence="1 2">
    <name type="scientific">Leclercia barmai</name>
    <dbReference type="NCBI Taxonomy" id="2785629"/>
    <lineage>
        <taxon>Bacteria</taxon>
        <taxon>Pseudomonadati</taxon>
        <taxon>Pseudomonadota</taxon>
        <taxon>Gammaproteobacteria</taxon>
        <taxon>Enterobacterales</taxon>
        <taxon>Enterobacteriaceae</taxon>
        <taxon>Leclercia</taxon>
    </lineage>
</organism>
<protein>
    <recommendedName>
        <fullName evidence="3">Lipoprotein</fullName>
    </recommendedName>
</protein>
<proteinExistence type="predicted"/>
<keyword evidence="2" id="KW-1185">Reference proteome</keyword>
<sequence length="132" mass="14847">MRTIPSFILIFSMISVSGCSTPKPDKVEQINRMHIPLVLPGAKTQPVPTSHIASLYNTNKQDIATLTDTIKKQYLQDVKQKEIFEMDSDVQPVYTSLSRLEALAMMNQQYLKENNETGLEQIQIVLKPVLAG</sequence>
<dbReference type="EMBL" id="JADMNK010000012">
    <property type="protein sequence ID" value="MBZ0059841.1"/>
    <property type="molecule type" value="Genomic_DNA"/>
</dbReference>
<dbReference type="Proteomes" id="UP000706580">
    <property type="component" value="Unassembled WGS sequence"/>
</dbReference>
<reference evidence="1 2" key="1">
    <citation type="submission" date="2020-11" db="EMBL/GenBank/DDBJ databases">
        <title>Draft Genome of Enterobacter sp. strain EMC7.</title>
        <authorList>
            <person name="Barman P."/>
            <person name="Sinha S."/>
            <person name="Sen S."/>
            <person name="Chakraborty R."/>
        </authorList>
    </citation>
    <scope>NUCLEOTIDE SEQUENCE [LARGE SCALE GENOMIC DNA]</scope>
    <source>
        <strain evidence="1 2">EMC7</strain>
    </source>
</reference>
<name>A0ABS7S2P4_9ENTR</name>
<evidence type="ECO:0008006" key="3">
    <source>
        <dbReference type="Google" id="ProtNLM"/>
    </source>
</evidence>
<accession>A0ABS7S2P4</accession>
<evidence type="ECO:0000313" key="1">
    <source>
        <dbReference type="EMBL" id="MBZ0059841.1"/>
    </source>
</evidence>
<comment type="caution">
    <text evidence="1">The sequence shown here is derived from an EMBL/GenBank/DDBJ whole genome shotgun (WGS) entry which is preliminary data.</text>
</comment>
<evidence type="ECO:0000313" key="2">
    <source>
        <dbReference type="Proteomes" id="UP000706580"/>
    </source>
</evidence>
<dbReference type="PROSITE" id="PS51257">
    <property type="entry name" value="PROKAR_LIPOPROTEIN"/>
    <property type="match status" value="1"/>
</dbReference>
<gene>
    <name evidence="1" type="ORF">ITX56_18945</name>
</gene>